<accession>A0AAE0FH90</accession>
<protein>
    <submittedName>
        <fullName evidence="2">Uncharacterized protein</fullName>
    </submittedName>
</protein>
<evidence type="ECO:0000256" key="1">
    <source>
        <dbReference type="SAM" id="Phobius"/>
    </source>
</evidence>
<dbReference type="Proteomes" id="UP001190700">
    <property type="component" value="Unassembled WGS sequence"/>
</dbReference>
<keyword evidence="1" id="KW-0472">Membrane</keyword>
<feature type="transmembrane region" description="Helical" evidence="1">
    <location>
        <begin position="316"/>
        <end position="335"/>
    </location>
</feature>
<feature type="non-terminal residue" evidence="2">
    <location>
        <position position="1"/>
    </location>
</feature>
<name>A0AAE0FH90_9CHLO</name>
<feature type="transmembrane region" description="Helical" evidence="1">
    <location>
        <begin position="20"/>
        <end position="44"/>
    </location>
</feature>
<evidence type="ECO:0000313" key="2">
    <source>
        <dbReference type="EMBL" id="KAK3259689.1"/>
    </source>
</evidence>
<dbReference type="EMBL" id="LGRX02018546">
    <property type="protein sequence ID" value="KAK3259689.1"/>
    <property type="molecule type" value="Genomic_DNA"/>
</dbReference>
<gene>
    <name evidence="2" type="ORF">CYMTET_31325</name>
</gene>
<keyword evidence="3" id="KW-1185">Reference proteome</keyword>
<organism evidence="2 3">
    <name type="scientific">Cymbomonas tetramitiformis</name>
    <dbReference type="NCBI Taxonomy" id="36881"/>
    <lineage>
        <taxon>Eukaryota</taxon>
        <taxon>Viridiplantae</taxon>
        <taxon>Chlorophyta</taxon>
        <taxon>Pyramimonadophyceae</taxon>
        <taxon>Pyramimonadales</taxon>
        <taxon>Pyramimonadaceae</taxon>
        <taxon>Cymbomonas</taxon>
    </lineage>
</organism>
<reference evidence="2 3" key="1">
    <citation type="journal article" date="2015" name="Genome Biol. Evol.">
        <title>Comparative Genomics of a Bacterivorous Green Alga Reveals Evolutionary Causalities and Consequences of Phago-Mixotrophic Mode of Nutrition.</title>
        <authorList>
            <person name="Burns J.A."/>
            <person name="Paasch A."/>
            <person name="Narechania A."/>
            <person name="Kim E."/>
        </authorList>
    </citation>
    <scope>NUCLEOTIDE SEQUENCE [LARGE SCALE GENOMIC DNA]</scope>
    <source>
        <strain evidence="2 3">PLY_AMNH</strain>
    </source>
</reference>
<feature type="transmembrane region" description="Helical" evidence="1">
    <location>
        <begin position="341"/>
        <end position="362"/>
    </location>
</feature>
<proteinExistence type="predicted"/>
<dbReference type="AlphaFoldDB" id="A0AAE0FH90"/>
<keyword evidence="1" id="KW-1133">Transmembrane helix</keyword>
<keyword evidence="1" id="KW-0812">Transmembrane</keyword>
<comment type="caution">
    <text evidence="2">The sequence shown here is derived from an EMBL/GenBank/DDBJ whole genome shotgun (WGS) entry which is preliminary data.</text>
</comment>
<sequence>WLRQDSTIECFTSMWYTAAGFATLGMLYFVIGYPAALALVMRYLRTYVKARMPRAAAERQIDLVKRGLWIPVRYEDKVLVSHCHSLFMSDSKLRKGIGSTATMLLSALGEVQRKSEAGTGENVLRRISGKWKAKAKVGQNIQEQQVEMFLALKSFCEVEPEVPEPAFGSSLSRSLSRSMSMTGTGPTFEGLGDDETQSKQIRVLHSNEEIQTEMFMRADVGDAGAVTAVPITRLDGDVSSVALAQFFDPFEYSFYFWQCYEIVRRLLQTGMVVVVEMLLASEDGAIIYSILVSVAALNFHSHFSPYTSDTIDRLQFCVLLNQFCLQMMVISVLLSQDSGTIIGVVMLIVQMMVVSFSLYLMFPAYKGVFYQLAEQVQLALRKISDAYFNDSTSSAHADMSEMTVSTNILSLGLGDDADDGSSAVNVPMIDAHKVDLEKFVVVAAEDNTGGDNLCALGPFPVPNYEFENPLSAADAEIEFDEFWNDDAGSEAESVGAIFNWSPAAGRIGAMPPYYDENNEQESVNIRL</sequence>
<evidence type="ECO:0000313" key="3">
    <source>
        <dbReference type="Proteomes" id="UP001190700"/>
    </source>
</evidence>